<feature type="compositionally biased region" description="Polar residues" evidence="1">
    <location>
        <begin position="22"/>
        <end position="32"/>
    </location>
</feature>
<feature type="region of interest" description="Disordered" evidence="1">
    <location>
        <begin position="72"/>
        <end position="130"/>
    </location>
</feature>
<evidence type="ECO:0000256" key="1">
    <source>
        <dbReference type="SAM" id="MobiDB-lite"/>
    </source>
</evidence>
<proteinExistence type="predicted"/>
<dbReference type="EMBL" id="MN851287">
    <property type="protein sequence ID" value="QOL70858.1"/>
    <property type="molecule type" value="Genomic_RNA"/>
</dbReference>
<evidence type="ECO:0000313" key="2">
    <source>
        <dbReference type="EMBL" id="QOL70858.1"/>
    </source>
</evidence>
<organism evidence="2">
    <name type="scientific">Eimeria tenella RNA virus 1-like virus</name>
    <dbReference type="NCBI Taxonomy" id="2776800"/>
    <lineage>
        <taxon>Viruses</taxon>
        <taxon>Riboviria</taxon>
    </lineage>
</organism>
<feature type="region of interest" description="Disordered" evidence="1">
    <location>
        <begin position="22"/>
        <end position="45"/>
    </location>
</feature>
<protein>
    <submittedName>
        <fullName evidence="2">Capsid protein</fullName>
    </submittedName>
</protein>
<name>A0A7L9VW88_9VIRU</name>
<accession>A0A7L9VW88</accession>
<sequence length="130" mass="12264">MCAVGAEGGASGAALRSQGTLVRSHMNTSNAHTEGTTTVATAGGVEETGSVAVTRPLAPTMLGGAHVGPRLPALGAGASPSVPPITPTGTSRGEISDARVDGATNTPAPQGGAANSVDGQGAAGRAPGAL</sequence>
<reference evidence="2" key="1">
    <citation type="submission" date="2019-12" db="EMBL/GenBank/DDBJ databases">
        <title>The European Bat Virome: Comparison of Virus Discovery Methods.</title>
        <authorList>
            <person name="Kohl C."/>
            <person name="Brinkmann A."/>
            <person name="Radonic A."/>
            <person name="Dabrowski P.W."/>
            <person name="Nitsche A."/>
            <person name="Muhldorfer K."/>
            <person name="Wibbelt G."/>
            <person name="Kurth A."/>
        </authorList>
    </citation>
    <scope>NUCLEOTIDE SEQUENCE</scope>
    <source>
        <strain evidence="2">EuB-TtV1</strain>
    </source>
</reference>
<feature type="compositionally biased region" description="Low complexity" evidence="1">
    <location>
        <begin position="33"/>
        <end position="45"/>
    </location>
</feature>